<dbReference type="EMBL" id="JQGA01001586">
    <property type="protein sequence ID" value="KGO64370.1"/>
    <property type="molecule type" value="Genomic_DNA"/>
</dbReference>
<evidence type="ECO:0000313" key="3">
    <source>
        <dbReference type="EMBL" id="KGO64370.1"/>
    </source>
</evidence>
<keyword evidence="2" id="KW-1133">Transmembrane helix</keyword>
<organism evidence="3 4">
    <name type="scientific">Penicillium italicum</name>
    <name type="common">Blue mold</name>
    <dbReference type="NCBI Taxonomy" id="40296"/>
    <lineage>
        <taxon>Eukaryota</taxon>
        <taxon>Fungi</taxon>
        <taxon>Dikarya</taxon>
        <taxon>Ascomycota</taxon>
        <taxon>Pezizomycotina</taxon>
        <taxon>Eurotiomycetes</taxon>
        <taxon>Eurotiomycetidae</taxon>
        <taxon>Eurotiales</taxon>
        <taxon>Aspergillaceae</taxon>
        <taxon>Penicillium</taxon>
    </lineage>
</organism>
<feature type="transmembrane region" description="Helical" evidence="2">
    <location>
        <begin position="214"/>
        <end position="235"/>
    </location>
</feature>
<gene>
    <name evidence="3" type="ORF">PITC_022690</name>
</gene>
<protein>
    <submittedName>
        <fullName evidence="3">Uncharacterized protein</fullName>
    </submittedName>
</protein>
<sequence length="366" mass="38218">MGLGYAFPPANLTSFREKLNTSPQNVESPTLEGSLAAGFNPLGAPVLEQLANGSFTVAPDTWGILKALTDMAKQNTAASATHAAPASTNPLATLELSAAANPYAAAAMSSPFASFGGLGQNAGIMQPPERESGAESSGFRPETTGSHAPVGARCPSGDRWKCAVPTTPTAAIYVAAGLPARAVQAQLPGFGAMLGRAWVTTLHRIAMIAIVREIATTLALFPVGIAVVPVLQLVVARLDRLNAFREGLKGGSNGACLSVPAFDLQFAVGGHLHRRRRWVSALDIEEDEEWEDVYMPSAWQGNVFPNAKSGGGKDSASGTSNTGHALCQAPGVSSGIYVYADECRDEPLPWYLSSIEDRPPLGPVCH</sequence>
<dbReference type="Proteomes" id="UP000030104">
    <property type="component" value="Unassembled WGS sequence"/>
</dbReference>
<dbReference type="STRING" id="40296.A0A0A2KJ42"/>
<keyword evidence="2" id="KW-0472">Membrane</keyword>
<reference evidence="3 4" key="1">
    <citation type="journal article" date="2015" name="Mol. Plant Microbe Interact.">
        <title>Genome, transcriptome, and functional analyses of Penicillium expansum provide new insights into secondary metabolism and pathogenicity.</title>
        <authorList>
            <person name="Ballester A.R."/>
            <person name="Marcet-Houben M."/>
            <person name="Levin E."/>
            <person name="Sela N."/>
            <person name="Selma-Lazaro C."/>
            <person name="Carmona L."/>
            <person name="Wisniewski M."/>
            <person name="Droby S."/>
            <person name="Gonzalez-Candelas L."/>
            <person name="Gabaldon T."/>
        </authorList>
    </citation>
    <scope>NUCLEOTIDE SEQUENCE [LARGE SCALE GENOMIC DNA]</scope>
    <source>
        <strain evidence="3 4">PHI-1</strain>
    </source>
</reference>
<proteinExistence type="predicted"/>
<name>A0A0A2KJ42_PENIT</name>
<evidence type="ECO:0000256" key="2">
    <source>
        <dbReference type="SAM" id="Phobius"/>
    </source>
</evidence>
<comment type="caution">
    <text evidence="3">The sequence shown here is derived from an EMBL/GenBank/DDBJ whole genome shotgun (WGS) entry which is preliminary data.</text>
</comment>
<evidence type="ECO:0000256" key="1">
    <source>
        <dbReference type="SAM" id="MobiDB-lite"/>
    </source>
</evidence>
<accession>A0A0A2KJ42</accession>
<evidence type="ECO:0000313" key="4">
    <source>
        <dbReference type="Proteomes" id="UP000030104"/>
    </source>
</evidence>
<feature type="region of interest" description="Disordered" evidence="1">
    <location>
        <begin position="120"/>
        <end position="152"/>
    </location>
</feature>
<dbReference type="AlphaFoldDB" id="A0A0A2KJ42"/>
<keyword evidence="4" id="KW-1185">Reference proteome</keyword>
<dbReference type="HOGENOM" id="CLU_756718_0_0_1"/>
<keyword evidence="2" id="KW-0812">Transmembrane</keyword>